<reference evidence="2" key="1">
    <citation type="submission" date="2019-08" db="EMBL/GenBank/DDBJ databases">
        <title>The improved chromosome-level genome for the pearl oyster Pinctada fucata martensii using PacBio sequencing and Hi-C.</title>
        <authorList>
            <person name="Zheng Z."/>
        </authorList>
    </citation>
    <scope>NUCLEOTIDE SEQUENCE</scope>
    <source>
        <strain evidence="2">ZZ-2019</strain>
        <tissue evidence="2">Adductor muscle</tissue>
    </source>
</reference>
<keyword evidence="3" id="KW-1185">Reference proteome</keyword>
<accession>A0AA89CAE1</accession>
<dbReference type="EMBL" id="VSWD01000002">
    <property type="protein sequence ID" value="KAK3106849.1"/>
    <property type="molecule type" value="Genomic_DNA"/>
</dbReference>
<evidence type="ECO:0000256" key="1">
    <source>
        <dbReference type="SAM" id="MobiDB-lite"/>
    </source>
</evidence>
<feature type="compositionally biased region" description="Basic residues" evidence="1">
    <location>
        <begin position="164"/>
        <end position="173"/>
    </location>
</feature>
<dbReference type="Proteomes" id="UP001186944">
    <property type="component" value="Unassembled WGS sequence"/>
</dbReference>
<feature type="compositionally biased region" description="Polar residues" evidence="1">
    <location>
        <begin position="15"/>
        <end position="24"/>
    </location>
</feature>
<evidence type="ECO:0000313" key="3">
    <source>
        <dbReference type="Proteomes" id="UP001186944"/>
    </source>
</evidence>
<name>A0AA89CAE1_PINIB</name>
<dbReference type="GO" id="GO:0008270">
    <property type="term" value="F:zinc ion binding"/>
    <property type="evidence" value="ECO:0007669"/>
    <property type="project" value="InterPro"/>
</dbReference>
<dbReference type="InterPro" id="IPR036875">
    <property type="entry name" value="Znf_CCHC_sf"/>
</dbReference>
<comment type="caution">
    <text evidence="2">The sequence shown here is derived from an EMBL/GenBank/DDBJ whole genome shotgun (WGS) entry which is preliminary data.</text>
</comment>
<feature type="region of interest" description="Disordered" evidence="1">
    <location>
        <begin position="163"/>
        <end position="185"/>
    </location>
</feature>
<dbReference type="SUPFAM" id="SSF57756">
    <property type="entry name" value="Retrovirus zinc finger-like domains"/>
    <property type="match status" value="1"/>
</dbReference>
<proteinExistence type="predicted"/>
<evidence type="ECO:0008006" key="4">
    <source>
        <dbReference type="Google" id="ProtNLM"/>
    </source>
</evidence>
<feature type="region of interest" description="Disordered" evidence="1">
    <location>
        <begin position="1"/>
        <end position="24"/>
    </location>
</feature>
<evidence type="ECO:0000313" key="2">
    <source>
        <dbReference type="EMBL" id="KAK3106849.1"/>
    </source>
</evidence>
<organism evidence="2 3">
    <name type="scientific">Pinctada imbricata</name>
    <name type="common">Atlantic pearl-oyster</name>
    <name type="synonym">Pinctada martensii</name>
    <dbReference type="NCBI Taxonomy" id="66713"/>
    <lineage>
        <taxon>Eukaryota</taxon>
        <taxon>Metazoa</taxon>
        <taxon>Spiralia</taxon>
        <taxon>Lophotrochozoa</taxon>
        <taxon>Mollusca</taxon>
        <taxon>Bivalvia</taxon>
        <taxon>Autobranchia</taxon>
        <taxon>Pteriomorphia</taxon>
        <taxon>Pterioida</taxon>
        <taxon>Pterioidea</taxon>
        <taxon>Pteriidae</taxon>
        <taxon>Pinctada</taxon>
    </lineage>
</organism>
<gene>
    <name evidence="2" type="ORF">FSP39_001179</name>
</gene>
<dbReference type="AlphaFoldDB" id="A0AA89CAE1"/>
<protein>
    <recommendedName>
        <fullName evidence="4">CCHC-type domain-containing protein</fullName>
    </recommendedName>
</protein>
<dbReference type="GO" id="GO:0003676">
    <property type="term" value="F:nucleic acid binding"/>
    <property type="evidence" value="ECO:0007669"/>
    <property type="project" value="InterPro"/>
</dbReference>
<sequence>MSDHEDTLLLDDSSKSGGKTQGLSSNNSDFADAISLFRTVLDNQFSNLAQKLLTDQQANVKTLSKKFKENPASKLKGEGNKIQYSFNEEILEDLENLEGQISNPSLSALIREIKDKLRKRNKLIRIADGSPAGWKTVSEYELNDVADDSDDDKRIRNAESRALRAAKRGRGGRPHPYQKTVPAAAGSAAQLSQNYSVGAPYHLHSSMQPFRVGWGSRRTPQPTDLCFKCYHTGYWKSRCPLNFTSQQSGSSGPSASQK</sequence>